<dbReference type="Gene3D" id="3.40.50.150">
    <property type="entry name" value="Vaccinia Virus protein VP39"/>
    <property type="match status" value="1"/>
</dbReference>
<comment type="similarity">
    <text evidence="1">Belongs to the N(4)/N(6)-methyltransferase family.</text>
</comment>
<feature type="domain" description="DNA methylase adenine-specific" evidence="2">
    <location>
        <begin position="94"/>
        <end position="241"/>
    </location>
</feature>
<sequence length="269" mass="30438">MSLKALKSRIFDITKGLSLGERESQDLAMKTFISYGYEVFVKAFWVSNVNGEEGVDFFASEAWQADLHDKIDGKALADSIMLYTKLVESSEPFSDVLSRLYEEILLDGRNGDGKAQFFTPEDLSKAIAQVLLPMGEINCWTTVKRVGDDTCGSGSLPMGCLNRIYKVNKSKLRYVSLHLNDIDQLACKAAALQILSCLVLHRLKINALHIHNCNAITEWRKPKTLMFGFMRPEPNHSEDLFKMVDIFQRVCDEVKKEKPTKQKEIAYEG</sequence>
<dbReference type="PATRIC" id="fig|1395516.4.peg.3764"/>
<dbReference type="HOGENOM" id="CLU_1033918_0_0_6"/>
<dbReference type="Pfam" id="PF02384">
    <property type="entry name" value="N6_Mtase"/>
    <property type="match status" value="1"/>
</dbReference>
<name>V8R5B2_9PSED</name>
<reference evidence="3 4" key="1">
    <citation type="journal article" date="2014" name="Genome Announc.">
        <title>Draft Genome Sequence of Pseudomonas moraviensis R28-S.</title>
        <authorList>
            <person name="Hunter S.S."/>
            <person name="Yano H."/>
            <person name="Loftie-Eaton W."/>
            <person name="Hughes J."/>
            <person name="De Gelder L."/>
            <person name="Stragier P."/>
            <person name="De Vos P."/>
            <person name="Settles M.L."/>
            <person name="Top E.M."/>
        </authorList>
    </citation>
    <scope>NUCLEOTIDE SEQUENCE [LARGE SCALE GENOMIC DNA]</scope>
    <source>
        <strain evidence="4">R28</strain>
    </source>
</reference>
<evidence type="ECO:0000313" key="3">
    <source>
        <dbReference type="EMBL" id="ETF06848.1"/>
    </source>
</evidence>
<organism evidence="3 4">
    <name type="scientific">Pseudomonas moraviensis R28-S</name>
    <dbReference type="NCBI Taxonomy" id="1395516"/>
    <lineage>
        <taxon>Bacteria</taxon>
        <taxon>Pseudomonadati</taxon>
        <taxon>Pseudomonadota</taxon>
        <taxon>Gammaproteobacteria</taxon>
        <taxon>Pseudomonadales</taxon>
        <taxon>Pseudomonadaceae</taxon>
        <taxon>Pseudomonas</taxon>
    </lineage>
</organism>
<dbReference type="GO" id="GO:0008170">
    <property type="term" value="F:N-methyltransferase activity"/>
    <property type="evidence" value="ECO:0007669"/>
    <property type="project" value="InterPro"/>
</dbReference>
<accession>V8R5B2</accession>
<proteinExistence type="inferred from homology"/>
<evidence type="ECO:0000313" key="4">
    <source>
        <dbReference type="Proteomes" id="UP000024771"/>
    </source>
</evidence>
<evidence type="ECO:0000256" key="1">
    <source>
        <dbReference type="ARBA" id="ARBA00006594"/>
    </source>
</evidence>
<dbReference type="GO" id="GO:0003677">
    <property type="term" value="F:DNA binding"/>
    <property type="evidence" value="ECO:0007669"/>
    <property type="project" value="InterPro"/>
</dbReference>
<dbReference type="InterPro" id="IPR003356">
    <property type="entry name" value="DNA_methylase_A-5"/>
</dbReference>
<protein>
    <recommendedName>
        <fullName evidence="2">DNA methylase adenine-specific domain-containing protein</fullName>
    </recommendedName>
</protein>
<comment type="caution">
    <text evidence="3">The sequence shown here is derived from an EMBL/GenBank/DDBJ whole genome shotgun (WGS) entry which is preliminary data.</text>
</comment>
<dbReference type="RefSeq" id="WP_024013742.1">
    <property type="nucleotide sequence ID" value="NZ_CM002330.1"/>
</dbReference>
<gene>
    <name evidence="3" type="ORF">PMO01_18540</name>
</gene>
<dbReference type="AlphaFoldDB" id="V8R5B2"/>
<dbReference type="eggNOG" id="COG0286">
    <property type="taxonomic scope" value="Bacteria"/>
</dbReference>
<dbReference type="InterPro" id="IPR029063">
    <property type="entry name" value="SAM-dependent_MTases_sf"/>
</dbReference>
<dbReference type="EMBL" id="AYMZ01000008">
    <property type="protein sequence ID" value="ETF06848.1"/>
    <property type="molecule type" value="Genomic_DNA"/>
</dbReference>
<dbReference type="SUPFAM" id="SSF53335">
    <property type="entry name" value="S-adenosyl-L-methionine-dependent methyltransferases"/>
    <property type="match status" value="1"/>
</dbReference>
<dbReference type="Proteomes" id="UP000024771">
    <property type="component" value="Chromosome"/>
</dbReference>
<evidence type="ECO:0000259" key="2">
    <source>
        <dbReference type="Pfam" id="PF02384"/>
    </source>
</evidence>